<keyword evidence="4" id="KW-0813">Transport</keyword>
<dbReference type="InterPro" id="IPR022792">
    <property type="entry name" value="T2SS_protein-GspN"/>
</dbReference>
<evidence type="ECO:0000256" key="1">
    <source>
        <dbReference type="ARBA" id="ARBA00004533"/>
    </source>
</evidence>
<dbReference type="KEGG" id="pxn:HU772_019440"/>
<dbReference type="AlphaFoldDB" id="A0A9E6TVP2"/>
<evidence type="ECO:0000256" key="4">
    <source>
        <dbReference type="ARBA" id="ARBA00022448"/>
    </source>
</evidence>
<evidence type="ECO:0000313" key="12">
    <source>
        <dbReference type="Proteomes" id="UP000633418"/>
    </source>
</evidence>
<keyword evidence="12" id="KW-1185">Reference proteome</keyword>
<evidence type="ECO:0000256" key="9">
    <source>
        <dbReference type="ARBA" id="ARBA00023136"/>
    </source>
</evidence>
<dbReference type="EMBL" id="CP077095">
    <property type="protein sequence ID" value="QXI37493.1"/>
    <property type="molecule type" value="Genomic_DNA"/>
</dbReference>
<evidence type="ECO:0000256" key="8">
    <source>
        <dbReference type="ARBA" id="ARBA00022927"/>
    </source>
</evidence>
<dbReference type="GO" id="GO:0015628">
    <property type="term" value="P:protein secretion by the type II secretion system"/>
    <property type="evidence" value="ECO:0007669"/>
    <property type="project" value="InterPro"/>
</dbReference>
<keyword evidence="7" id="KW-0812">Transmembrane</keyword>
<keyword evidence="5" id="KW-1003">Cell membrane</keyword>
<gene>
    <name evidence="11" type="ORF">HU772_019440</name>
</gene>
<evidence type="ECO:0000313" key="11">
    <source>
        <dbReference type="EMBL" id="QXI37493.1"/>
    </source>
</evidence>
<dbReference type="GO" id="GO:0015627">
    <property type="term" value="C:type II protein secretion system complex"/>
    <property type="evidence" value="ECO:0007669"/>
    <property type="project" value="InterPro"/>
</dbReference>
<sequence>MKRRALCWVSLVFGLTLLAELPASWLAAGMRLPAQGVSGTLWQGQVLQVADVGPIQWHWRPWQRDLHIRLGFQGQAWQLGLGGWPWRWQAELQALGAQHSVAAGYRLAGQWQGRIDVQGAGFSCQRATGSIMVTDLAMREPWSLALGHGSLVVACAKGVHAIAQLSQDGQHQLRLEADLARRSAQVDLELQADAALIPVLRAGQWLGEDSRAGRKTVRW</sequence>
<accession>A0A9E6TVP2</accession>
<dbReference type="RefSeq" id="WP_186658522.1">
    <property type="nucleotide sequence ID" value="NZ_CP077095.1"/>
</dbReference>
<evidence type="ECO:0000256" key="7">
    <source>
        <dbReference type="ARBA" id="ARBA00022692"/>
    </source>
</evidence>
<reference evidence="11 12" key="2">
    <citation type="journal article" date="2021" name="Microorganisms">
        <title>The Ever-Expanding Pseudomonas Genus: Description of 43 New Species and Partition of the Pseudomonas putida Group.</title>
        <authorList>
            <person name="Girard L."/>
            <person name="Lood C."/>
            <person name="Hofte M."/>
            <person name="Vandamme P."/>
            <person name="Rokni-Zadeh H."/>
            <person name="van Noort V."/>
            <person name="Lavigne R."/>
            <person name="De Mot R."/>
        </authorList>
    </citation>
    <scope>NUCLEOTIDE SEQUENCE [LARGE SCALE GENOMIC DNA]</scope>
    <source>
        <strain evidence="11 12">RW9S1A</strain>
    </source>
</reference>
<evidence type="ECO:0000256" key="2">
    <source>
        <dbReference type="ARBA" id="ARBA00007208"/>
    </source>
</evidence>
<keyword evidence="6" id="KW-0997">Cell inner membrane</keyword>
<name>A0A9E6TVP2_9PSED</name>
<organism evidence="11 12">
    <name type="scientific">Pseudomonas xantholysinigenes</name>
    <dbReference type="NCBI Taxonomy" id="2745490"/>
    <lineage>
        <taxon>Bacteria</taxon>
        <taxon>Pseudomonadati</taxon>
        <taxon>Pseudomonadota</taxon>
        <taxon>Gammaproteobacteria</taxon>
        <taxon>Pseudomonadales</taxon>
        <taxon>Pseudomonadaceae</taxon>
        <taxon>Pseudomonas</taxon>
    </lineage>
</organism>
<proteinExistence type="inferred from homology"/>
<keyword evidence="9" id="KW-0472">Membrane</keyword>
<protein>
    <recommendedName>
        <fullName evidence="3">Type II secretion system protein N</fullName>
    </recommendedName>
    <alternativeName>
        <fullName evidence="10">General secretion pathway protein N</fullName>
    </alternativeName>
</protein>
<dbReference type="Proteomes" id="UP000633418">
    <property type="component" value="Chromosome"/>
</dbReference>
<evidence type="ECO:0000256" key="10">
    <source>
        <dbReference type="ARBA" id="ARBA00030772"/>
    </source>
</evidence>
<keyword evidence="8" id="KW-0653">Protein transport</keyword>
<evidence type="ECO:0000256" key="6">
    <source>
        <dbReference type="ARBA" id="ARBA00022519"/>
    </source>
</evidence>
<dbReference type="Pfam" id="PF01203">
    <property type="entry name" value="T2SSN"/>
    <property type="match status" value="1"/>
</dbReference>
<comment type="subcellular location">
    <subcellularLocation>
        <location evidence="1">Cell inner membrane</location>
    </subcellularLocation>
</comment>
<reference evidence="11 12" key="1">
    <citation type="journal article" date="2020" name="Microorganisms">
        <title>Reliable Identification of Environmental Pseudomonas Isolates Using the rpoD Gene.</title>
        <authorList>
            <consortium name="The Broad Institute Genome Sequencing Platform"/>
            <person name="Girard L."/>
            <person name="Lood C."/>
            <person name="Rokni-Zadeh H."/>
            <person name="van Noort V."/>
            <person name="Lavigne R."/>
            <person name="De Mot R."/>
        </authorList>
    </citation>
    <scope>NUCLEOTIDE SEQUENCE [LARGE SCALE GENOMIC DNA]</scope>
    <source>
        <strain evidence="11 12">RW9S1A</strain>
    </source>
</reference>
<evidence type="ECO:0000256" key="5">
    <source>
        <dbReference type="ARBA" id="ARBA00022475"/>
    </source>
</evidence>
<comment type="similarity">
    <text evidence="2">Belongs to the GSP N family.</text>
</comment>
<evidence type="ECO:0000256" key="3">
    <source>
        <dbReference type="ARBA" id="ARBA00021563"/>
    </source>
</evidence>
<dbReference type="GO" id="GO:0005886">
    <property type="term" value="C:plasma membrane"/>
    <property type="evidence" value="ECO:0007669"/>
    <property type="project" value="UniProtKB-SubCell"/>
</dbReference>